<dbReference type="PROSITE" id="PS51257">
    <property type="entry name" value="PROKAR_LIPOPROTEIN"/>
    <property type="match status" value="1"/>
</dbReference>
<dbReference type="AlphaFoldDB" id="A0AAE3ML42"/>
<dbReference type="Proteomes" id="UP001207116">
    <property type="component" value="Unassembled WGS sequence"/>
</dbReference>
<sequence>MTRFLFCLLVVLTVSCGKKESNSSSVFFAGEIVNPTNDKVILFRGDEPLDTAYLDQFNRFAIELDSVVEGLHHFQHHPEEQYVYLEKGDSIQLRLNTINFDESLVFSGSGEEINNFMVEMFLADEAEERLVYHLYKLEPATFAAKIDSLRNTKLESLQNLFDEYSISQGAYDMAKAGIEYGTYIYMEAYPFYHRKKTGEKIFHKLPANFYDYRQDINFNYKGLAYLRPYYNFMKYHLGNMSYMGCMEKCGDIELESNQLHFNKHKLFLIDSLVQEIELRDNLFRNVAMDYLLKHDNEENIGRFISDFHKLSGNNRHIGEINDLYEGIKRMQPSKELPELTLYSSDESPVSLSELSRGQETVFYFWSGSEMGHFRNISKRIAKLKSKYPRYNFIGINLRTDINRWKSLIENHNLSPSEQYWADDFDAITHTLIISDSNKGIIAKDGVIIDGFANVYQSF</sequence>
<accession>A0AAE3ML42</accession>
<organism evidence="1 2">
    <name type="scientific">Lentiprolixibacter aurantiacus</name>
    <dbReference type="NCBI Taxonomy" id="2993939"/>
    <lineage>
        <taxon>Bacteria</taxon>
        <taxon>Pseudomonadati</taxon>
        <taxon>Bacteroidota</taxon>
        <taxon>Flavobacteriia</taxon>
        <taxon>Flavobacteriales</taxon>
        <taxon>Flavobacteriaceae</taxon>
        <taxon>Lentiprolixibacter</taxon>
    </lineage>
</organism>
<name>A0AAE3ML42_9FLAO</name>
<evidence type="ECO:0000313" key="1">
    <source>
        <dbReference type="EMBL" id="MCX2719418.1"/>
    </source>
</evidence>
<dbReference type="InterPro" id="IPR036249">
    <property type="entry name" value="Thioredoxin-like_sf"/>
</dbReference>
<dbReference type="EMBL" id="JAPFQP010000002">
    <property type="protein sequence ID" value="MCX2719418.1"/>
    <property type="molecule type" value="Genomic_DNA"/>
</dbReference>
<evidence type="ECO:0000313" key="2">
    <source>
        <dbReference type="Proteomes" id="UP001207116"/>
    </source>
</evidence>
<protein>
    <submittedName>
        <fullName evidence="1">Transaldolase</fullName>
    </submittedName>
</protein>
<dbReference type="Gene3D" id="3.40.30.10">
    <property type="entry name" value="Glutaredoxin"/>
    <property type="match status" value="1"/>
</dbReference>
<dbReference type="RefSeq" id="WP_266012064.1">
    <property type="nucleotide sequence ID" value="NZ_JAPFQP010000002.1"/>
</dbReference>
<reference evidence="1" key="1">
    <citation type="submission" date="2022-11" db="EMBL/GenBank/DDBJ databases">
        <title>The characterization of three novel Bacteroidetes species and genomic analysis of their roles in tidal elemental geochemical cycles.</title>
        <authorList>
            <person name="Ma K.-J."/>
        </authorList>
    </citation>
    <scope>NUCLEOTIDE SEQUENCE</scope>
    <source>
        <strain evidence="1">M415</strain>
    </source>
</reference>
<dbReference type="SUPFAM" id="SSF52833">
    <property type="entry name" value="Thioredoxin-like"/>
    <property type="match status" value="1"/>
</dbReference>
<comment type="caution">
    <text evidence="1">The sequence shown here is derived from an EMBL/GenBank/DDBJ whole genome shotgun (WGS) entry which is preliminary data.</text>
</comment>
<proteinExistence type="predicted"/>
<keyword evidence="2" id="KW-1185">Reference proteome</keyword>
<gene>
    <name evidence="1" type="ORF">OO016_07390</name>
</gene>